<accession>A0A7J7</accession>
<name>A0A7J7_9CAUD</name>
<keyword evidence="2" id="KW-1185">Reference proteome</keyword>
<evidence type="ECO:0008006" key="3">
    <source>
        <dbReference type="Google" id="ProtNLM"/>
    </source>
</evidence>
<evidence type="ECO:0000313" key="2">
    <source>
        <dbReference type="Proteomes" id="UP000001249"/>
    </source>
</evidence>
<reference evidence="2" key="1">
    <citation type="journal article" date="2008" name="J. Bacteriol.">
        <title>Ma-LMM01 infecting toxic Microcystis aeruginosa illuminates diverse cyanophage genome strategies.</title>
        <authorList>
            <person name="Yoshida T."/>
            <person name="Nagasaki K."/>
            <person name="Takashima Y."/>
            <person name="Shirai Y."/>
            <person name="Tomaru Y."/>
            <person name="Takao Y."/>
            <person name="Sakamoto S."/>
            <person name="Hiroishi S."/>
            <person name="Ogata H."/>
        </authorList>
    </citation>
    <scope>NUCLEOTIDE SEQUENCE</scope>
</reference>
<dbReference type="Pfam" id="PF06074">
    <property type="entry name" value="Portal_Mu"/>
    <property type="match status" value="1"/>
</dbReference>
<dbReference type="Proteomes" id="UP000001249">
    <property type="component" value="Segment"/>
</dbReference>
<dbReference type="KEGG" id="vg:4484480"/>
<organism evidence="1 2">
    <name type="scientific">Microcystis phage LMM01</name>
    <dbReference type="NCBI Taxonomy" id="2856824"/>
    <lineage>
        <taxon>Viruses</taxon>
        <taxon>Duplodnaviria</taxon>
        <taxon>Heunggongvirae</taxon>
        <taxon>Uroviricota</taxon>
        <taxon>Caudoviricetes</taxon>
        <taxon>Fukuivirus</taxon>
        <taxon>Fukuivirus LMM01</taxon>
    </lineage>
</organism>
<sequence>MNMEVRNAPTPAIRRRTIYAMEHLGLATSYLSEDGGYKRAGKPTYQQLSAWDEAAQTEPIIAQGLDSIALSVLNKVGPYQHGDKRIKKFIDDQLRNRAKTWISHCVKSIMTYGFSLSEQIYAHGARDNMPATVLDDIVNYHPLQVMLIANDNGRIVDGDTVTASQYKSGYWVPLPPYRIGDPPKKVDVVGSHVRLPSHKRLFINYNTKGNNPWGTSCLTSVLDYSIFKRAFRDMMLIALDRYGTPLIYVIVPPGNTGVVEEAPDGTEITTTIAEQAEDALRRLSTDSGLVLTQLSKEQPVQVGALTTGNNFSDSFERAISLCDNNMLMGMGIPNLLVQNRETTFGTGRASEIQLELFDGKINSIFDTVIHAFTEQVIGNLIRLNFDPALYPLASNTGYITRLPGRATDLAALVEAIKQMHDMGFLVDGDKDHIRSITGLPDAISST</sequence>
<dbReference type="GeneID" id="4484480"/>
<proteinExistence type="predicted"/>
<dbReference type="EMBL" id="AB231700">
    <property type="protein sequence ID" value="BAF36174.1"/>
    <property type="molecule type" value="Genomic_DNA"/>
</dbReference>
<dbReference type="InterPro" id="IPR009279">
    <property type="entry name" value="Portal_Mu"/>
</dbReference>
<evidence type="ECO:0000313" key="1">
    <source>
        <dbReference type="EMBL" id="BAF36174.1"/>
    </source>
</evidence>
<dbReference type="RefSeq" id="YP_851097.1">
    <property type="nucleotide sequence ID" value="NC_008562.1"/>
</dbReference>
<protein>
    <recommendedName>
        <fullName evidence="3">Portal protein</fullName>
    </recommendedName>
</protein>